<keyword evidence="4" id="KW-1185">Reference proteome</keyword>
<reference evidence="3 4" key="1">
    <citation type="submission" date="2020-08" db="EMBL/GenBank/DDBJ databases">
        <title>Sequencing the genomes of 1000 actinobacteria strains.</title>
        <authorList>
            <person name="Klenk H.-P."/>
        </authorList>
    </citation>
    <scope>NUCLEOTIDE SEQUENCE [LARGE SCALE GENOMIC DNA]</scope>
    <source>
        <strain evidence="3 4">DSM 23889</strain>
    </source>
</reference>
<proteinExistence type="inferred from homology"/>
<accession>A0A840XRU3</accession>
<evidence type="ECO:0000256" key="2">
    <source>
        <dbReference type="ARBA" id="ARBA00049106"/>
    </source>
</evidence>
<dbReference type="InterPro" id="IPR004378">
    <property type="entry name" value="F420H2_quin_Rdtase"/>
</dbReference>
<dbReference type="Proteomes" id="UP000552883">
    <property type="component" value="Unassembled WGS sequence"/>
</dbReference>
<gene>
    <name evidence="3" type="ORF">BJ959_002135</name>
</gene>
<dbReference type="EMBL" id="JACHBS010000001">
    <property type="protein sequence ID" value="MBB5618639.1"/>
    <property type="molecule type" value="Genomic_DNA"/>
</dbReference>
<comment type="similarity">
    <text evidence="1">Belongs to the F420H(2)-dependent quinone reductase family.</text>
</comment>
<dbReference type="Gene3D" id="2.30.110.10">
    <property type="entry name" value="Electron Transport, Fmn-binding Protein, Chain A"/>
    <property type="match status" value="1"/>
</dbReference>
<comment type="catalytic activity">
    <reaction evidence="2">
        <text>oxidized coenzyme F420-(gamma-L-Glu)(n) + a quinol + H(+) = reduced coenzyme F420-(gamma-L-Glu)(n) + a quinone</text>
        <dbReference type="Rhea" id="RHEA:39663"/>
        <dbReference type="Rhea" id="RHEA-COMP:12939"/>
        <dbReference type="Rhea" id="RHEA-COMP:14378"/>
        <dbReference type="ChEBI" id="CHEBI:15378"/>
        <dbReference type="ChEBI" id="CHEBI:24646"/>
        <dbReference type="ChEBI" id="CHEBI:132124"/>
        <dbReference type="ChEBI" id="CHEBI:133980"/>
        <dbReference type="ChEBI" id="CHEBI:139511"/>
    </reaction>
</comment>
<dbReference type="Pfam" id="PF04075">
    <property type="entry name" value="F420H2_quin_red"/>
    <property type="match status" value="1"/>
</dbReference>
<dbReference type="PANTHER" id="PTHR39428">
    <property type="entry name" value="F420H(2)-DEPENDENT QUINONE REDUCTASE RV1261C"/>
    <property type="match status" value="1"/>
</dbReference>
<dbReference type="SUPFAM" id="SSF50475">
    <property type="entry name" value="FMN-binding split barrel"/>
    <property type="match status" value="1"/>
</dbReference>
<dbReference type="GO" id="GO:0016491">
    <property type="term" value="F:oxidoreductase activity"/>
    <property type="evidence" value="ECO:0007669"/>
    <property type="project" value="InterPro"/>
</dbReference>
<evidence type="ECO:0000313" key="3">
    <source>
        <dbReference type="EMBL" id="MBB5618639.1"/>
    </source>
</evidence>
<comment type="caution">
    <text evidence="3">The sequence shown here is derived from an EMBL/GenBank/DDBJ whole genome shotgun (WGS) entry which is preliminary data.</text>
</comment>
<evidence type="ECO:0000313" key="4">
    <source>
        <dbReference type="Proteomes" id="UP000552883"/>
    </source>
</evidence>
<protein>
    <submittedName>
        <fullName evidence="3">Deazaflavin-dependent oxidoreductase (Nitroreductase family)</fullName>
    </submittedName>
</protein>
<dbReference type="PANTHER" id="PTHR39428:SF1">
    <property type="entry name" value="F420H(2)-DEPENDENT QUINONE REDUCTASE RV1261C"/>
    <property type="match status" value="1"/>
</dbReference>
<organism evidence="3 4">
    <name type="scientific">Microcella frigidaquae</name>
    <dbReference type="NCBI Taxonomy" id="424758"/>
    <lineage>
        <taxon>Bacteria</taxon>
        <taxon>Bacillati</taxon>
        <taxon>Actinomycetota</taxon>
        <taxon>Actinomycetes</taxon>
        <taxon>Micrococcales</taxon>
        <taxon>Microbacteriaceae</taxon>
        <taxon>Microcella</taxon>
    </lineage>
</organism>
<sequence length="192" mass="20811">MTPRRGVPGSPARVDPVVRAVRAVVAPITRTRAFRWAAPRVMPPIEQLIAAATGRSVQLSGLLVPSLILTTTGAKSGLPRDSVLMYTADGHGRGIIAGTSFAREKHPAWTYNLLAHPEAAISVRGRRYAVRASVIEGEGRERAWGLIERQWPGYRAYERESGRVVRLFLLTLTAELPSEPAPDLTTGGAARD</sequence>
<dbReference type="GO" id="GO:0005886">
    <property type="term" value="C:plasma membrane"/>
    <property type="evidence" value="ECO:0007669"/>
    <property type="project" value="TreeGrafter"/>
</dbReference>
<dbReference type="InterPro" id="IPR012349">
    <property type="entry name" value="Split_barrel_FMN-bd"/>
</dbReference>
<dbReference type="AlphaFoldDB" id="A0A840XRU3"/>
<evidence type="ECO:0000256" key="1">
    <source>
        <dbReference type="ARBA" id="ARBA00008710"/>
    </source>
</evidence>
<dbReference type="NCBIfam" id="TIGR00026">
    <property type="entry name" value="hi_GC_TIGR00026"/>
    <property type="match status" value="1"/>
</dbReference>
<name>A0A840XRU3_9MICO</name>
<dbReference type="GO" id="GO:0070967">
    <property type="term" value="F:coenzyme F420 binding"/>
    <property type="evidence" value="ECO:0007669"/>
    <property type="project" value="TreeGrafter"/>
</dbReference>
<dbReference type="OrthoDB" id="8225825at2"/>
<dbReference type="RefSeq" id="WP_153981846.1">
    <property type="nucleotide sequence ID" value="NZ_BAAANZ010000003.1"/>
</dbReference>